<evidence type="ECO:0000313" key="2">
    <source>
        <dbReference type="Proteomes" id="UP000000444"/>
    </source>
</evidence>
<proteinExistence type="predicted"/>
<dbReference type="EMBL" id="AM295250">
    <property type="protein sequence ID" value="CAL27115.1"/>
    <property type="molecule type" value="Genomic_DNA"/>
</dbReference>
<dbReference type="RefSeq" id="WP_012664230.1">
    <property type="nucleotide sequence ID" value="NC_012121.1"/>
</dbReference>
<name>B9DKV3_STACT</name>
<organism evidence="1 2">
    <name type="scientific">Staphylococcus carnosus (strain TM300)</name>
    <dbReference type="NCBI Taxonomy" id="396513"/>
    <lineage>
        <taxon>Bacteria</taxon>
        <taxon>Bacillati</taxon>
        <taxon>Bacillota</taxon>
        <taxon>Bacilli</taxon>
        <taxon>Bacillales</taxon>
        <taxon>Staphylococcaceae</taxon>
        <taxon>Staphylococcus</taxon>
    </lineage>
</organism>
<accession>B9DKV3</accession>
<dbReference type="AlphaFoldDB" id="B9DKV3"/>
<dbReference type="KEGG" id="sca:SCA_0202"/>
<gene>
    <name evidence="1" type="ordered locus">Sca_0202</name>
</gene>
<sequence>MAPFGAPLEINGKIDTDKKTITFKEDSESLKFNYEFDKKQLILYEGKDGKKKGIKLDKEE</sequence>
<protein>
    <submittedName>
        <fullName evidence="1">Uncharacterized protein</fullName>
    </submittedName>
</protein>
<dbReference type="HOGENOM" id="CLU_2939537_0_0_9"/>
<dbReference type="BioCyc" id="SCAR396513:SCA_RS01035-MONOMER"/>
<dbReference type="Proteomes" id="UP000000444">
    <property type="component" value="Chromosome"/>
</dbReference>
<evidence type="ECO:0000313" key="1">
    <source>
        <dbReference type="EMBL" id="CAL27115.1"/>
    </source>
</evidence>
<keyword evidence="2" id="KW-1185">Reference proteome</keyword>
<reference evidence="1 2" key="1">
    <citation type="journal article" date="2009" name="Appl. Environ. Microbiol.">
        <title>Genome analysis of the meat starter culture bacterium Staphylococcus carnosus TM300.</title>
        <authorList>
            <person name="Rosenstein R."/>
            <person name="Nerz C."/>
            <person name="Biswas L."/>
            <person name="Resch A."/>
            <person name="Raddatz G."/>
            <person name="Schuster S.C."/>
            <person name="Goetz F."/>
        </authorList>
    </citation>
    <scope>NUCLEOTIDE SEQUENCE [LARGE SCALE GENOMIC DNA]</scope>
    <source>
        <strain evidence="1 2">TM300</strain>
    </source>
</reference>
<dbReference type="GeneID" id="93795131"/>